<protein>
    <submittedName>
        <fullName evidence="4">Membrane protein</fullName>
    </submittedName>
</protein>
<dbReference type="Pfam" id="PF13240">
    <property type="entry name" value="Zn_Ribbon_1"/>
    <property type="match status" value="1"/>
</dbReference>
<dbReference type="InterPro" id="IPR025874">
    <property type="entry name" value="DZR"/>
</dbReference>
<dbReference type="InterPro" id="IPR033880">
    <property type="entry name" value="SPFH_YdjI"/>
</dbReference>
<dbReference type="PANTHER" id="PTHR37826:SF2">
    <property type="entry name" value="ZINC-RIBBON DOMAIN-CONTAINING PROTEIN"/>
    <property type="match status" value="1"/>
</dbReference>
<evidence type="ECO:0000313" key="4">
    <source>
        <dbReference type="EMBL" id="GFZ86850.1"/>
    </source>
</evidence>
<sequence>MALIDRIKYDGAADGNWLVYKYPSEDLTLGAQLVVGEGQLAIFVKEGRALDLFGPGTHTLSTGNIPLLNRLINLPFGNETPFTAEIYYINTTLNMNLKWGTESPIQIIDPVYQVRINARANGQYTMRVNDYSLFLTQIIGTQKGGTTITVQNLLPNFKGIVLNSVDTILAQYIIDKKVSVLDIRTKQREIAQMCMDDMKDSFLTFGIELVNFLVNSINFPDEDMEVINGILQRKAEFDILGDARYATQKQFEIMGNFSKNEGTSGMANAGIGLGLGFGMMGQLGGAISNISNNTIRQPVPTPETNVPCKHCSSANSPDAKFCVECGQKMQSTKPCYKCNAENKENAKFCSECGTAIGIISCPSCSHELTAGSRFCPECGTSFV</sequence>
<dbReference type="PANTHER" id="PTHR37826">
    <property type="entry name" value="FLOTILLIN BAND_7_5 DOMAIN PROTEIN"/>
    <property type="match status" value="1"/>
</dbReference>
<feature type="domain" description="Zinc-ribbon" evidence="2">
    <location>
        <begin position="361"/>
        <end position="381"/>
    </location>
</feature>
<evidence type="ECO:0000259" key="3">
    <source>
        <dbReference type="Pfam" id="PF13421"/>
    </source>
</evidence>
<dbReference type="Proteomes" id="UP000615455">
    <property type="component" value="Unassembled WGS sequence"/>
</dbReference>
<organism evidence="4 5">
    <name type="scientific">Paenibacillus marchantiophytorum</name>
    <dbReference type="NCBI Taxonomy" id="1619310"/>
    <lineage>
        <taxon>Bacteria</taxon>
        <taxon>Bacillati</taxon>
        <taxon>Bacillota</taxon>
        <taxon>Bacilli</taxon>
        <taxon>Bacillales</taxon>
        <taxon>Paenibacillaceae</taxon>
        <taxon>Paenibacillus</taxon>
    </lineage>
</organism>
<evidence type="ECO:0000259" key="1">
    <source>
        <dbReference type="Pfam" id="PF12773"/>
    </source>
</evidence>
<keyword evidence="5" id="KW-1185">Reference proteome</keyword>
<dbReference type="Pfam" id="PF13421">
    <property type="entry name" value="Band_7_1"/>
    <property type="match status" value="1"/>
</dbReference>
<dbReference type="InterPro" id="IPR026870">
    <property type="entry name" value="Zinc_ribbon_dom"/>
</dbReference>
<gene>
    <name evidence="4" type="ORF">GCM10008018_36120</name>
</gene>
<dbReference type="Pfam" id="PF12773">
    <property type="entry name" value="DZR"/>
    <property type="match status" value="1"/>
</dbReference>
<reference evidence="5" key="1">
    <citation type="journal article" date="2019" name="Int. J. Syst. Evol. Microbiol.">
        <title>The Global Catalogue of Microorganisms (GCM) 10K type strain sequencing project: providing services to taxonomists for standard genome sequencing and annotation.</title>
        <authorList>
            <consortium name="The Broad Institute Genomics Platform"/>
            <consortium name="The Broad Institute Genome Sequencing Center for Infectious Disease"/>
            <person name="Wu L."/>
            <person name="Ma J."/>
        </authorList>
    </citation>
    <scope>NUCLEOTIDE SEQUENCE [LARGE SCALE GENOMIC DNA]</scope>
    <source>
        <strain evidence="5">CGMCC 1.15043</strain>
    </source>
</reference>
<dbReference type="CDD" id="cd03408">
    <property type="entry name" value="SPFH_like_u1"/>
    <property type="match status" value="1"/>
</dbReference>
<feature type="domain" description="DZANK-type" evidence="1">
    <location>
        <begin position="308"/>
        <end position="353"/>
    </location>
</feature>
<dbReference type="EMBL" id="BMHE01000018">
    <property type="protein sequence ID" value="GFZ86850.1"/>
    <property type="molecule type" value="Genomic_DNA"/>
</dbReference>
<accession>A0ABQ1ETQ2</accession>
<evidence type="ECO:0000313" key="5">
    <source>
        <dbReference type="Proteomes" id="UP000615455"/>
    </source>
</evidence>
<feature type="domain" description="SPFH" evidence="3">
    <location>
        <begin position="20"/>
        <end position="227"/>
    </location>
</feature>
<evidence type="ECO:0000259" key="2">
    <source>
        <dbReference type="Pfam" id="PF13240"/>
    </source>
</evidence>
<comment type="caution">
    <text evidence="4">The sequence shown here is derived from an EMBL/GenBank/DDBJ whole genome shotgun (WGS) entry which is preliminary data.</text>
</comment>
<dbReference type="RefSeq" id="WP_189013596.1">
    <property type="nucleotide sequence ID" value="NZ_BMHE01000018.1"/>
</dbReference>
<name>A0ABQ1ETQ2_9BACL</name>
<proteinExistence type="predicted"/>